<keyword evidence="1" id="KW-1133">Transmembrane helix</keyword>
<evidence type="ECO:0000256" key="1">
    <source>
        <dbReference type="SAM" id="Phobius"/>
    </source>
</evidence>
<feature type="non-terminal residue" evidence="2">
    <location>
        <position position="80"/>
    </location>
</feature>
<dbReference type="AlphaFoldDB" id="A0AAN8F0G7"/>
<feature type="transmembrane region" description="Helical" evidence="1">
    <location>
        <begin position="12"/>
        <end position="32"/>
    </location>
</feature>
<dbReference type="Proteomes" id="UP001331761">
    <property type="component" value="Unassembled WGS sequence"/>
</dbReference>
<keyword evidence="1" id="KW-0812">Transmembrane</keyword>
<name>A0AAN8F0G7_TRICO</name>
<evidence type="ECO:0000313" key="2">
    <source>
        <dbReference type="EMBL" id="KAK5971286.1"/>
    </source>
</evidence>
<dbReference type="EMBL" id="WIXE01017995">
    <property type="protein sequence ID" value="KAK5971286.1"/>
    <property type="molecule type" value="Genomic_DNA"/>
</dbReference>
<protein>
    <submittedName>
        <fullName evidence="2">Uncharacterized protein</fullName>
    </submittedName>
</protein>
<proteinExistence type="predicted"/>
<accession>A0AAN8F0G7</accession>
<keyword evidence="3" id="KW-1185">Reference proteome</keyword>
<evidence type="ECO:0000313" key="3">
    <source>
        <dbReference type="Proteomes" id="UP001331761"/>
    </source>
</evidence>
<organism evidence="2 3">
    <name type="scientific">Trichostrongylus colubriformis</name>
    <name type="common">Black scour worm</name>
    <dbReference type="NCBI Taxonomy" id="6319"/>
    <lineage>
        <taxon>Eukaryota</taxon>
        <taxon>Metazoa</taxon>
        <taxon>Ecdysozoa</taxon>
        <taxon>Nematoda</taxon>
        <taxon>Chromadorea</taxon>
        <taxon>Rhabditida</taxon>
        <taxon>Rhabditina</taxon>
        <taxon>Rhabditomorpha</taxon>
        <taxon>Strongyloidea</taxon>
        <taxon>Trichostrongylidae</taxon>
        <taxon>Trichostrongylus</taxon>
    </lineage>
</organism>
<gene>
    <name evidence="2" type="ORF">GCK32_021896</name>
</gene>
<keyword evidence="1" id="KW-0472">Membrane</keyword>
<comment type="caution">
    <text evidence="2">The sequence shown here is derived from an EMBL/GenBank/DDBJ whole genome shotgun (WGS) entry which is preliminary data.</text>
</comment>
<reference evidence="2 3" key="1">
    <citation type="submission" date="2019-10" db="EMBL/GenBank/DDBJ databases">
        <title>Assembly and Annotation for the nematode Trichostrongylus colubriformis.</title>
        <authorList>
            <person name="Martin J."/>
        </authorList>
    </citation>
    <scope>NUCLEOTIDE SEQUENCE [LARGE SCALE GENOMIC DNA]</scope>
    <source>
        <strain evidence="2">G859</strain>
        <tissue evidence="2">Whole worm</tissue>
    </source>
</reference>
<sequence length="80" mass="9054">MPNHTFTNPAPLFQWVSSCTGPYSIFLAMICCTWSHPQRPRNFCCVVVSVLDEHADHISWVCALMTKIASRRRTRGAIST</sequence>